<comment type="caution">
    <text evidence="1">The sequence shown here is derived from an EMBL/GenBank/DDBJ whole genome shotgun (WGS) entry which is preliminary data.</text>
</comment>
<organism evidence="1 2">
    <name type="scientific">Klebsiella pneumoniae</name>
    <dbReference type="NCBI Taxonomy" id="573"/>
    <lineage>
        <taxon>Bacteria</taxon>
        <taxon>Pseudomonadati</taxon>
        <taxon>Pseudomonadota</taxon>
        <taxon>Gammaproteobacteria</taxon>
        <taxon>Enterobacterales</taxon>
        <taxon>Enterobacteriaceae</taxon>
        <taxon>Klebsiella/Raoultella group</taxon>
        <taxon>Klebsiella</taxon>
        <taxon>Klebsiella pneumoniae complex</taxon>
    </lineage>
</organism>
<protein>
    <submittedName>
        <fullName evidence="1">Uncharacterized protein</fullName>
    </submittedName>
</protein>
<evidence type="ECO:0000313" key="1">
    <source>
        <dbReference type="EMBL" id="SVN63633.1"/>
    </source>
</evidence>
<sequence>MKVLIKLSNDWPEHVSGNPVLDKWVHKIP</sequence>
<gene>
    <name evidence="1" type="ORF">SAMEA3649591_01728</name>
</gene>
<dbReference type="Proteomes" id="UP000258905">
    <property type="component" value="Unassembled WGS sequence"/>
</dbReference>
<evidence type="ECO:0000313" key="2">
    <source>
        <dbReference type="Proteomes" id="UP000258905"/>
    </source>
</evidence>
<dbReference type="AlphaFoldDB" id="A0AAJ5ABX6"/>
<name>A0AAJ5ABX6_KLEPN</name>
<dbReference type="EMBL" id="UIUC01000005">
    <property type="protein sequence ID" value="SVN63633.1"/>
    <property type="molecule type" value="Genomic_DNA"/>
</dbReference>
<accession>A0AAJ5ABX6</accession>
<reference evidence="1 2" key="1">
    <citation type="submission" date="2018-08" db="EMBL/GenBank/DDBJ databases">
        <authorList>
            <consortium name="Pathogen Informatics"/>
        </authorList>
    </citation>
    <scope>NUCLEOTIDE SEQUENCE [LARGE SCALE GENOMIC DNA]</scope>
    <source>
        <strain evidence="1 2">EuSCAPE_GR003</strain>
    </source>
</reference>
<proteinExistence type="predicted"/>